<organism evidence="3 4">
    <name type="scientific">Rhodocollybia butyracea</name>
    <dbReference type="NCBI Taxonomy" id="206335"/>
    <lineage>
        <taxon>Eukaryota</taxon>
        <taxon>Fungi</taxon>
        <taxon>Dikarya</taxon>
        <taxon>Basidiomycota</taxon>
        <taxon>Agaricomycotina</taxon>
        <taxon>Agaricomycetes</taxon>
        <taxon>Agaricomycetidae</taxon>
        <taxon>Agaricales</taxon>
        <taxon>Marasmiineae</taxon>
        <taxon>Omphalotaceae</taxon>
        <taxon>Rhodocollybia</taxon>
    </lineage>
</organism>
<keyword evidence="4" id="KW-1185">Reference proteome</keyword>
<dbReference type="Proteomes" id="UP000772434">
    <property type="component" value="Unassembled WGS sequence"/>
</dbReference>
<keyword evidence="2" id="KW-0472">Membrane</keyword>
<keyword evidence="2" id="KW-1133">Transmembrane helix</keyword>
<dbReference type="Gene3D" id="2.60.120.260">
    <property type="entry name" value="Galactose-binding domain-like"/>
    <property type="match status" value="1"/>
</dbReference>
<dbReference type="OrthoDB" id="3265734at2759"/>
<reference evidence="3" key="1">
    <citation type="submission" date="2020-11" db="EMBL/GenBank/DDBJ databases">
        <authorList>
            <consortium name="DOE Joint Genome Institute"/>
            <person name="Ahrendt S."/>
            <person name="Riley R."/>
            <person name="Andreopoulos W."/>
            <person name="Labutti K."/>
            <person name="Pangilinan J."/>
            <person name="Ruiz-Duenas F.J."/>
            <person name="Barrasa J.M."/>
            <person name="Sanchez-Garcia M."/>
            <person name="Camarero S."/>
            <person name="Miyauchi S."/>
            <person name="Serrano A."/>
            <person name="Linde D."/>
            <person name="Babiker R."/>
            <person name="Drula E."/>
            <person name="Ayuso-Fernandez I."/>
            <person name="Pacheco R."/>
            <person name="Padilla G."/>
            <person name="Ferreira P."/>
            <person name="Barriuso J."/>
            <person name="Kellner H."/>
            <person name="Castanera R."/>
            <person name="Alfaro M."/>
            <person name="Ramirez L."/>
            <person name="Pisabarro A.G."/>
            <person name="Kuo A."/>
            <person name="Tritt A."/>
            <person name="Lipzen A."/>
            <person name="He G."/>
            <person name="Yan M."/>
            <person name="Ng V."/>
            <person name="Cullen D."/>
            <person name="Martin F."/>
            <person name="Rosso M.-N."/>
            <person name="Henrissat B."/>
            <person name="Hibbett D."/>
            <person name="Martinez A.T."/>
            <person name="Grigoriev I.V."/>
        </authorList>
    </citation>
    <scope>NUCLEOTIDE SEQUENCE</scope>
    <source>
        <strain evidence="3">AH 40177</strain>
    </source>
</reference>
<evidence type="ECO:0000256" key="1">
    <source>
        <dbReference type="SAM" id="MobiDB-lite"/>
    </source>
</evidence>
<dbReference type="EMBL" id="JADNRY010000005">
    <property type="protein sequence ID" value="KAF9076781.1"/>
    <property type="molecule type" value="Genomic_DNA"/>
</dbReference>
<gene>
    <name evidence="3" type="ORF">BDP27DRAFT_1312573</name>
</gene>
<evidence type="ECO:0000313" key="4">
    <source>
        <dbReference type="Proteomes" id="UP000772434"/>
    </source>
</evidence>
<sequence>MTTQKSTILFASDPSIMYSPPNAWDIGQNGSTTTSQPGATAQLNFSGSFIEVYGIFPKNVASAPVSHYTLDNETPLIFTTPIGNESDSHSPFVFYEANPANGNHSLLITLESGEQLDLSFIVFADPEEFPAVPSSSTLIGGIVFAAVTVMVGAILVFYHIYRRKKGKVSGPGYSPNPEPFLFAARLRRPTTGSSVAVRHSRVLSIDPSSHSAIFESAVQPASITESSYIDEKASLKNPDQRTSSENIVLPRSPSVHSSLQLHPPSTLHSSTSDAPPSYKTVYRVSQW</sequence>
<feature type="region of interest" description="Disordered" evidence="1">
    <location>
        <begin position="234"/>
        <end position="276"/>
    </location>
</feature>
<keyword evidence="2" id="KW-0812">Transmembrane</keyword>
<evidence type="ECO:0000313" key="3">
    <source>
        <dbReference type="EMBL" id="KAF9076781.1"/>
    </source>
</evidence>
<proteinExistence type="predicted"/>
<protein>
    <submittedName>
        <fullName evidence="3">Uncharacterized protein</fullName>
    </submittedName>
</protein>
<name>A0A9P5Q7T1_9AGAR</name>
<evidence type="ECO:0000256" key="2">
    <source>
        <dbReference type="SAM" id="Phobius"/>
    </source>
</evidence>
<feature type="transmembrane region" description="Helical" evidence="2">
    <location>
        <begin position="138"/>
        <end position="161"/>
    </location>
</feature>
<dbReference type="AlphaFoldDB" id="A0A9P5Q7T1"/>
<accession>A0A9P5Q7T1</accession>
<comment type="caution">
    <text evidence="3">The sequence shown here is derived from an EMBL/GenBank/DDBJ whole genome shotgun (WGS) entry which is preliminary data.</text>
</comment>